<dbReference type="Gene3D" id="3.50.7.10">
    <property type="entry name" value="GroEL"/>
    <property type="match status" value="1"/>
</dbReference>
<dbReference type="OrthoDB" id="9393833at2759"/>
<dbReference type="AlphaFoldDB" id="A0A9D2YRE6"/>
<dbReference type="GO" id="GO:0005524">
    <property type="term" value="F:ATP binding"/>
    <property type="evidence" value="ECO:0007669"/>
    <property type="project" value="InterPro"/>
</dbReference>
<comment type="caution">
    <text evidence="1">The sequence shown here is derived from an EMBL/GenBank/DDBJ whole genome shotgun (WGS) entry which is preliminary data.</text>
</comment>
<organism evidence="1 2">
    <name type="scientific">Nothobranchius furzeri</name>
    <name type="common">Turquoise killifish</name>
    <dbReference type="NCBI Taxonomy" id="105023"/>
    <lineage>
        <taxon>Eukaryota</taxon>
        <taxon>Metazoa</taxon>
        <taxon>Chordata</taxon>
        <taxon>Craniata</taxon>
        <taxon>Vertebrata</taxon>
        <taxon>Euteleostomi</taxon>
        <taxon>Actinopterygii</taxon>
        <taxon>Neopterygii</taxon>
        <taxon>Teleostei</taxon>
        <taxon>Neoteleostei</taxon>
        <taxon>Acanthomorphata</taxon>
        <taxon>Ovalentaria</taxon>
        <taxon>Atherinomorphae</taxon>
        <taxon>Cyprinodontiformes</taxon>
        <taxon>Nothobranchiidae</taxon>
        <taxon>Nothobranchius</taxon>
    </lineage>
</organism>
<dbReference type="OMA" id="HAPSHTD"/>
<dbReference type="Proteomes" id="UP000822369">
    <property type="component" value="Chromosome 4"/>
</dbReference>
<dbReference type="InterPro" id="IPR027410">
    <property type="entry name" value="TCP-1-like_intermed_sf"/>
</dbReference>
<proteinExistence type="predicted"/>
<dbReference type="RefSeq" id="XP_054589086.1">
    <property type="nucleotide sequence ID" value="XM_054733111.2"/>
</dbReference>
<dbReference type="PANTHER" id="PTHR14667:SF2">
    <property type="entry name" value="BARDET-BIEDL SYNDROME 10 PROTEIN"/>
    <property type="match status" value="1"/>
</dbReference>
<dbReference type="SUPFAM" id="SSF52029">
    <property type="entry name" value="GroEL apical domain-like"/>
    <property type="match status" value="1"/>
</dbReference>
<dbReference type="GeneID" id="107388833"/>
<dbReference type="InterPro" id="IPR027409">
    <property type="entry name" value="GroEL-like_apical_dom_sf"/>
</dbReference>
<dbReference type="EMBL" id="JAAVVJ010000004">
    <property type="protein sequence ID" value="KAF7224523.1"/>
    <property type="molecule type" value="Genomic_DNA"/>
</dbReference>
<dbReference type="GO" id="GO:0051131">
    <property type="term" value="P:chaperone-mediated protein complex assembly"/>
    <property type="evidence" value="ECO:0007669"/>
    <property type="project" value="InterPro"/>
</dbReference>
<gene>
    <name evidence="1" type="primary">bbs10</name>
    <name evidence="1" type="ORF">G4P62_012796</name>
</gene>
<dbReference type="CTD" id="79738"/>
<dbReference type="InterPro" id="IPR027413">
    <property type="entry name" value="GROEL-like_equatorial_sf"/>
</dbReference>
<dbReference type="RefSeq" id="XP_015820054.1">
    <property type="nucleotide sequence ID" value="XM_015964568.2"/>
</dbReference>
<dbReference type="Gene3D" id="1.10.560.10">
    <property type="entry name" value="GroEL-like equatorial domain"/>
    <property type="match status" value="1"/>
</dbReference>
<dbReference type="InterPro" id="IPR042619">
    <property type="entry name" value="BBS10"/>
</dbReference>
<dbReference type="KEGG" id="nfu:107388833"/>
<sequence>MLPMEHIHLKNVLQTVCALESVILRSFGPEGGQVLFTRDTGQVMLSRSGARILTALHLEHPLARIVVECVRKHSASVGDGSKTFILLLASCLRMIHATACKEPNVSQSYNSTGAAEASAARRLADKLLAFALTELDDLIAANVVPHGFCVSLEDFTTKTKLPAHSNSLSAKMLLSSFFHTRLGYVHCDFFSDLTCDMLRHWEFKGDQLFSALQFLNDNFPALHTQVSGLPVGSSRLIEGQVIQRDFATPFLQVNKKTVKAVAFTGYLQPKLLNPGDVLELEKTSIMHFNAWTERSVECLIKTLQSLGVSVLFCEAKQSAAVLALATHAGISVVECVSEEELSLFARLSGVTPVSDCWMVQPENVATLSFCRPILLGAHRYVHVAFCDSEEGLKPCSLVICAPGEGQADQCAKAIQDANRMLLTTMQPVCLHKTTALNKCEITRLHAASLPKDGANRCDIGVLKPGCVIPGGGTFEFLLHCSLLQHHSSVSNPTNTDVHISRILAKALLVVPCQIYCRNPKGFLQTQTRVMSLISKQPRMCWLLKETQNPKPNQAEDPEKGAFMTNTGLDSISCKSQLLLDVLQCVTSLLQVNMMFRTHMALQKTHKITNTSWEQTEDETED</sequence>
<reference evidence="1" key="1">
    <citation type="submission" date="2020-03" db="EMBL/GenBank/DDBJ databases">
        <title>Intra-Species Differences in Population Size shape Life History and Genome Evolution.</title>
        <authorList>
            <person name="Willemsen D."/>
            <person name="Cui R."/>
            <person name="Valenzano D.R."/>
        </authorList>
    </citation>
    <scope>NUCLEOTIDE SEQUENCE</scope>
    <source>
        <strain evidence="1">GRZ</strain>
        <tissue evidence="1">Whole</tissue>
    </source>
</reference>
<dbReference type="Gene3D" id="3.30.260.10">
    <property type="entry name" value="TCP-1-like chaperonin intermediate domain"/>
    <property type="match status" value="1"/>
</dbReference>
<dbReference type="PANTHER" id="PTHR14667">
    <property type="entry name" value="BARDET-BIEDL SYNDROME 10 PROTEIN"/>
    <property type="match status" value="1"/>
</dbReference>
<dbReference type="Pfam" id="PF00118">
    <property type="entry name" value="Cpn60_TCP1"/>
    <property type="match status" value="2"/>
</dbReference>
<accession>A0A9D2YRE6</accession>
<evidence type="ECO:0000313" key="2">
    <source>
        <dbReference type="Proteomes" id="UP000822369"/>
    </source>
</evidence>
<name>A0A9D2YRE6_NOTFU</name>
<evidence type="ECO:0000313" key="1">
    <source>
        <dbReference type="EMBL" id="KAF7224523.1"/>
    </source>
</evidence>
<dbReference type="SUPFAM" id="SSF48592">
    <property type="entry name" value="GroEL equatorial domain-like"/>
    <property type="match status" value="1"/>
</dbReference>
<protein>
    <submittedName>
        <fullName evidence="1">Bardet-Biedl syndrome 10</fullName>
    </submittedName>
</protein>
<dbReference type="InterPro" id="IPR002423">
    <property type="entry name" value="Cpn60/GroEL/TCP-1"/>
</dbReference>